<proteinExistence type="predicted"/>
<organism evidence="1 2">
    <name type="scientific">Paenibacillus xanthanilyticus</name>
    <dbReference type="NCBI Taxonomy" id="1783531"/>
    <lineage>
        <taxon>Bacteria</taxon>
        <taxon>Bacillati</taxon>
        <taxon>Bacillota</taxon>
        <taxon>Bacilli</taxon>
        <taxon>Bacillales</taxon>
        <taxon>Paenibacillaceae</taxon>
        <taxon>Paenibacillus</taxon>
    </lineage>
</organism>
<comment type="caution">
    <text evidence="1">The sequence shown here is derived from an EMBL/GenBank/DDBJ whole genome shotgun (WGS) entry which is preliminary data.</text>
</comment>
<dbReference type="RefSeq" id="WP_377719032.1">
    <property type="nucleotide sequence ID" value="NZ_JBHSAM010000025.1"/>
</dbReference>
<reference evidence="2" key="1">
    <citation type="journal article" date="2019" name="Int. J. Syst. Evol. Microbiol.">
        <title>The Global Catalogue of Microorganisms (GCM) 10K type strain sequencing project: providing services to taxonomists for standard genome sequencing and annotation.</title>
        <authorList>
            <consortium name="The Broad Institute Genomics Platform"/>
            <consortium name="The Broad Institute Genome Sequencing Center for Infectious Disease"/>
            <person name="Wu L."/>
            <person name="Ma J."/>
        </authorList>
    </citation>
    <scope>NUCLEOTIDE SEQUENCE [LARGE SCALE GENOMIC DNA]</scope>
    <source>
        <strain evidence="2">IBRC-M 10987</strain>
    </source>
</reference>
<evidence type="ECO:0000313" key="2">
    <source>
        <dbReference type="Proteomes" id="UP001595715"/>
    </source>
</evidence>
<gene>
    <name evidence="1" type="ORF">ACFOZ8_11950</name>
</gene>
<dbReference type="EMBL" id="JBHSAM010000025">
    <property type="protein sequence ID" value="MFC4100359.1"/>
    <property type="molecule type" value="Genomic_DNA"/>
</dbReference>
<keyword evidence="2" id="KW-1185">Reference proteome</keyword>
<protein>
    <recommendedName>
        <fullName evidence="3">Glycosyltransferase</fullName>
    </recommendedName>
</protein>
<dbReference type="Proteomes" id="UP001595715">
    <property type="component" value="Unassembled WGS sequence"/>
</dbReference>
<accession>A0ABV8K2X8</accession>
<sequence length="187" mass="21338">MIEILLWVIGCYLVAAALVHAAFRLRKKPKAEHYVLLAGNEQQRMEWYMRGLRRYSHRSGKEVQVTIIDRGSEDDTVRIASLFAKKGMDVQLKDGTKFEGSFQPTLQGALHEHPAAGIETGDGNLPKWKRLLRVGKRRRQNGARAKAETFEPTHLMWMLQAEGIITEPEHAVLVDLREPSDWSKLPQ</sequence>
<evidence type="ECO:0000313" key="1">
    <source>
        <dbReference type="EMBL" id="MFC4100359.1"/>
    </source>
</evidence>
<name>A0ABV8K2X8_9BACL</name>
<evidence type="ECO:0008006" key="3">
    <source>
        <dbReference type="Google" id="ProtNLM"/>
    </source>
</evidence>